<evidence type="ECO:0000313" key="2">
    <source>
        <dbReference type="EMBL" id="KAL3425752.1"/>
    </source>
</evidence>
<reference evidence="2 3" key="1">
    <citation type="submission" date="2024-06" db="EMBL/GenBank/DDBJ databases">
        <title>Complete genome of Phlyctema vagabunda strain 19-DSS-EL-015.</title>
        <authorList>
            <person name="Fiorenzani C."/>
        </authorList>
    </citation>
    <scope>NUCLEOTIDE SEQUENCE [LARGE SCALE GENOMIC DNA]</scope>
    <source>
        <strain evidence="2 3">19-DSS-EL-015</strain>
    </source>
</reference>
<protein>
    <submittedName>
        <fullName evidence="2">Uncharacterized protein</fullName>
    </submittedName>
</protein>
<proteinExistence type="predicted"/>
<dbReference type="Proteomes" id="UP001629113">
    <property type="component" value="Unassembled WGS sequence"/>
</dbReference>
<dbReference type="EMBL" id="JBFCZG010000002">
    <property type="protein sequence ID" value="KAL3425752.1"/>
    <property type="molecule type" value="Genomic_DNA"/>
</dbReference>
<organism evidence="2 3">
    <name type="scientific">Phlyctema vagabunda</name>
    <dbReference type="NCBI Taxonomy" id="108571"/>
    <lineage>
        <taxon>Eukaryota</taxon>
        <taxon>Fungi</taxon>
        <taxon>Dikarya</taxon>
        <taxon>Ascomycota</taxon>
        <taxon>Pezizomycotina</taxon>
        <taxon>Leotiomycetes</taxon>
        <taxon>Helotiales</taxon>
        <taxon>Dermateaceae</taxon>
        <taxon>Phlyctema</taxon>
    </lineage>
</organism>
<name>A0ABR4PRI0_9HELO</name>
<feature type="compositionally biased region" description="Basic and acidic residues" evidence="1">
    <location>
        <begin position="493"/>
        <end position="506"/>
    </location>
</feature>
<sequence length="521" mass="58235">MSKDFSVAQKDSGLTWGLMCPGRPYTPAPGIVNESVPGTNMWKYERIGQKADQDVVQYFGGAVLVFGPHDKVDNIQPGDPFYDQCLEIDQVIGEIKRARIGHETSDDPFSKFRDNPVQLTQASLNDRYVDSRILGIYDTRSYYENIYGLHNTITPPPGDSTPGSSIVALTDHFKKDEAMAPNNGTGYRRNRRKIGQRPREFGQHQQGYTSYGTHANSMYGDKQMYSGSRLHSQSQYGQNPKREYEGRQLVRTVQNAGLEDHSVYPGSMQGDMQKQLSSSTYHEAQHRNYPKRTQRERQVAPACSMQENLQMPPSLSGYYAPQSGRGIRPEYGAEESAYVGQNLEFGSMNQGSHAYGDQDYGNRHQGNQLQVSQAQEEQAQATLRGPKPKKHNGQDRQPIDYQQYLKDARLGQQRVISGPSMSIGQATAPAQSSGVRLINSRGSLNASNGLYAMPDRIGRSRSREYQGYIIDDQVSMQSTAPSSPILSFPKFKMRNDASHSSPDRSRGRARCPAVFRSESEA</sequence>
<feature type="region of interest" description="Disordered" evidence="1">
    <location>
        <begin position="277"/>
        <end position="301"/>
    </location>
</feature>
<accession>A0ABR4PRI0</accession>
<feature type="compositionally biased region" description="Polar residues" evidence="1">
    <location>
        <begin position="476"/>
        <end position="485"/>
    </location>
</feature>
<gene>
    <name evidence="2" type="ORF">PVAG01_02543</name>
</gene>
<comment type="caution">
    <text evidence="2">The sequence shown here is derived from an EMBL/GenBank/DDBJ whole genome shotgun (WGS) entry which is preliminary data.</text>
</comment>
<evidence type="ECO:0000256" key="1">
    <source>
        <dbReference type="SAM" id="MobiDB-lite"/>
    </source>
</evidence>
<keyword evidence="3" id="KW-1185">Reference proteome</keyword>
<feature type="region of interest" description="Disordered" evidence="1">
    <location>
        <begin position="349"/>
        <end position="396"/>
    </location>
</feature>
<feature type="region of interest" description="Disordered" evidence="1">
    <location>
        <begin position="476"/>
        <end position="521"/>
    </location>
</feature>
<evidence type="ECO:0000313" key="3">
    <source>
        <dbReference type="Proteomes" id="UP001629113"/>
    </source>
</evidence>